<dbReference type="NCBIfam" id="TIGR03696">
    <property type="entry name" value="Rhs_assc_core"/>
    <property type="match status" value="1"/>
</dbReference>
<sequence length="184" mass="20830">MYDAKLGRFLSPDNYIQEPFSTQSFNRYGYVWNNPLKFTDKSGELSLKGFLDFVYKAFKIIVSAAAVALITIAAIETGGFITTLFGTDSILGTFVGFISSLTTFSTLLYVGIKVEEFIDNNVHDFMNSLPDPNSNNQNTNLNKSFNGYNYFMNNKKPNIKKSTKQNYIKNLSLIVNNFKNKKNE</sequence>
<protein>
    <recommendedName>
        <fullName evidence="4">RHS repeat-associated core domain-containing protein</fullName>
    </recommendedName>
</protein>
<dbReference type="Gene3D" id="2.180.10.10">
    <property type="entry name" value="RHS repeat-associated core"/>
    <property type="match status" value="1"/>
</dbReference>
<keyword evidence="1" id="KW-0472">Membrane</keyword>
<evidence type="ECO:0000256" key="1">
    <source>
        <dbReference type="SAM" id="Phobius"/>
    </source>
</evidence>
<feature type="transmembrane region" description="Helical" evidence="1">
    <location>
        <begin position="60"/>
        <end position="84"/>
    </location>
</feature>
<keyword evidence="1" id="KW-0812">Transmembrane</keyword>
<reference evidence="2 3" key="1">
    <citation type="submission" date="2021-03" db="EMBL/GenBank/DDBJ databases">
        <title>Complete genome of Polaribacter_sp.SM13.</title>
        <authorList>
            <person name="Jeong S.W."/>
            <person name="Bae J.W."/>
        </authorList>
    </citation>
    <scope>NUCLEOTIDE SEQUENCE [LARGE SCALE GENOMIC DNA]</scope>
    <source>
        <strain evidence="2 3">SM13</strain>
    </source>
</reference>
<dbReference type="KEGG" id="pcea:J3359_03500"/>
<organism evidence="2 3">
    <name type="scientific">Polaribacter cellanae</name>
    <dbReference type="NCBI Taxonomy" id="2818493"/>
    <lineage>
        <taxon>Bacteria</taxon>
        <taxon>Pseudomonadati</taxon>
        <taxon>Bacteroidota</taxon>
        <taxon>Flavobacteriia</taxon>
        <taxon>Flavobacteriales</taxon>
        <taxon>Flavobacteriaceae</taxon>
    </lineage>
</organism>
<name>A0A975H7C0_9FLAO</name>
<keyword evidence="3" id="KW-1185">Reference proteome</keyword>
<evidence type="ECO:0000313" key="3">
    <source>
        <dbReference type="Proteomes" id="UP000663920"/>
    </source>
</evidence>
<dbReference type="EMBL" id="CP071869">
    <property type="protein sequence ID" value="QTE23356.1"/>
    <property type="molecule type" value="Genomic_DNA"/>
</dbReference>
<dbReference type="RefSeq" id="WP_208079367.1">
    <property type="nucleotide sequence ID" value="NZ_CP071869.1"/>
</dbReference>
<keyword evidence="1" id="KW-1133">Transmembrane helix</keyword>
<dbReference type="AlphaFoldDB" id="A0A975H7C0"/>
<gene>
    <name evidence="2" type="ORF">J3359_03500</name>
</gene>
<dbReference type="InterPro" id="IPR022385">
    <property type="entry name" value="Rhs_assc_core"/>
</dbReference>
<feature type="transmembrane region" description="Helical" evidence="1">
    <location>
        <begin position="90"/>
        <end position="110"/>
    </location>
</feature>
<proteinExistence type="predicted"/>
<evidence type="ECO:0008006" key="4">
    <source>
        <dbReference type="Google" id="ProtNLM"/>
    </source>
</evidence>
<accession>A0A975H7C0</accession>
<dbReference type="Proteomes" id="UP000663920">
    <property type="component" value="Chromosome"/>
</dbReference>
<evidence type="ECO:0000313" key="2">
    <source>
        <dbReference type="EMBL" id="QTE23356.1"/>
    </source>
</evidence>